<feature type="transmembrane region" description="Helical" evidence="1">
    <location>
        <begin position="39"/>
        <end position="65"/>
    </location>
</feature>
<evidence type="ECO:0000313" key="2">
    <source>
        <dbReference type="EMBL" id="KAK9127558.1"/>
    </source>
</evidence>
<evidence type="ECO:0000256" key="1">
    <source>
        <dbReference type="SAM" id="Phobius"/>
    </source>
</evidence>
<sequence length="66" mass="7489">MIWVIFMLDMLIVLVGFAISWLLLLLFSQLIKIYGGIFYGCFVSYGGIVDGCLVFGHIFSCFAHYI</sequence>
<reference evidence="2 3" key="1">
    <citation type="submission" date="2024-01" db="EMBL/GenBank/DDBJ databases">
        <title>Genome assemblies of Stephania.</title>
        <authorList>
            <person name="Yang L."/>
        </authorList>
    </citation>
    <scope>NUCLEOTIDE SEQUENCE [LARGE SCALE GENOMIC DNA]</scope>
    <source>
        <strain evidence="2">YNDBR</strain>
        <tissue evidence="2">Leaf</tissue>
    </source>
</reference>
<name>A0AAP0J512_9MAGN</name>
<dbReference type="AlphaFoldDB" id="A0AAP0J512"/>
<keyword evidence="3" id="KW-1185">Reference proteome</keyword>
<dbReference type="Proteomes" id="UP001420932">
    <property type="component" value="Unassembled WGS sequence"/>
</dbReference>
<comment type="caution">
    <text evidence="2">The sequence shown here is derived from an EMBL/GenBank/DDBJ whole genome shotgun (WGS) entry which is preliminary data.</text>
</comment>
<protein>
    <submittedName>
        <fullName evidence="2">Uncharacterized protein</fullName>
    </submittedName>
</protein>
<feature type="transmembrane region" description="Helical" evidence="1">
    <location>
        <begin position="6"/>
        <end position="27"/>
    </location>
</feature>
<keyword evidence="1" id="KW-0812">Transmembrane</keyword>
<proteinExistence type="predicted"/>
<evidence type="ECO:0000313" key="3">
    <source>
        <dbReference type="Proteomes" id="UP001420932"/>
    </source>
</evidence>
<keyword evidence="1" id="KW-1133">Transmembrane helix</keyword>
<gene>
    <name evidence="2" type="ORF">Syun_016355</name>
</gene>
<organism evidence="2 3">
    <name type="scientific">Stephania yunnanensis</name>
    <dbReference type="NCBI Taxonomy" id="152371"/>
    <lineage>
        <taxon>Eukaryota</taxon>
        <taxon>Viridiplantae</taxon>
        <taxon>Streptophyta</taxon>
        <taxon>Embryophyta</taxon>
        <taxon>Tracheophyta</taxon>
        <taxon>Spermatophyta</taxon>
        <taxon>Magnoliopsida</taxon>
        <taxon>Ranunculales</taxon>
        <taxon>Menispermaceae</taxon>
        <taxon>Menispermoideae</taxon>
        <taxon>Cissampelideae</taxon>
        <taxon>Stephania</taxon>
    </lineage>
</organism>
<keyword evidence="1" id="KW-0472">Membrane</keyword>
<accession>A0AAP0J512</accession>
<dbReference type="EMBL" id="JBBNAF010000007">
    <property type="protein sequence ID" value="KAK9127558.1"/>
    <property type="molecule type" value="Genomic_DNA"/>
</dbReference>